<name>A0ABS5KRH9_9ACTN</name>
<reference evidence="1 2" key="1">
    <citation type="submission" date="2020-02" db="EMBL/GenBank/DDBJ databases">
        <title>Acidophilic actinobacteria isolated from forest soil.</title>
        <authorList>
            <person name="Golinska P."/>
        </authorList>
    </citation>
    <scope>NUCLEOTIDE SEQUENCE [LARGE SCALE GENOMIC DNA]</scope>
    <source>
        <strain evidence="1 2">NL8</strain>
    </source>
</reference>
<dbReference type="RefSeq" id="WP_212010237.1">
    <property type="nucleotide sequence ID" value="NZ_JAAFYZ010000053.1"/>
</dbReference>
<organism evidence="1 2">
    <name type="scientific">Catenulispora pinistramenti</name>
    <dbReference type="NCBI Taxonomy" id="2705254"/>
    <lineage>
        <taxon>Bacteria</taxon>
        <taxon>Bacillati</taxon>
        <taxon>Actinomycetota</taxon>
        <taxon>Actinomycetes</taxon>
        <taxon>Catenulisporales</taxon>
        <taxon>Catenulisporaceae</taxon>
        <taxon>Catenulispora</taxon>
    </lineage>
</organism>
<evidence type="ECO:0000313" key="1">
    <source>
        <dbReference type="EMBL" id="MBS2548656.1"/>
    </source>
</evidence>
<evidence type="ECO:0000313" key="2">
    <source>
        <dbReference type="Proteomes" id="UP000730482"/>
    </source>
</evidence>
<dbReference type="Proteomes" id="UP000730482">
    <property type="component" value="Unassembled WGS sequence"/>
</dbReference>
<protein>
    <recommendedName>
        <fullName evidence="3">DUF4240 domain-containing protein</fullName>
    </recommendedName>
</protein>
<keyword evidence="2" id="KW-1185">Reference proteome</keyword>
<comment type="caution">
    <text evidence="1">The sequence shown here is derived from an EMBL/GenBank/DDBJ whole genome shotgun (WGS) entry which is preliminary data.</text>
</comment>
<evidence type="ECO:0008006" key="3">
    <source>
        <dbReference type="Google" id="ProtNLM"/>
    </source>
</evidence>
<accession>A0ABS5KRH9</accession>
<proteinExistence type="predicted"/>
<dbReference type="EMBL" id="JAAFYZ010000053">
    <property type="protein sequence ID" value="MBS2548656.1"/>
    <property type="molecule type" value="Genomic_DNA"/>
</dbReference>
<gene>
    <name evidence="1" type="ORF">KGQ19_17445</name>
</gene>
<sequence length="182" mass="20045">MSKTPEWLEDGEIPEAFWDRVESNGPGDEGPTAWLSVATASEIVEYQLAFELAAEELADYSDGPCIDALVFSEDDTEDLCLWIVAQGRQAWQSVRAGRESLAQAARWYLARRLDTESEMWTAAGTSAYSVFHDRFGESLSDRMREVLEHFGAAHAGTVAHVQAPVCGRGQEEASSESIQNAL</sequence>